<dbReference type="GO" id="GO:0003677">
    <property type="term" value="F:DNA binding"/>
    <property type="evidence" value="ECO:0007669"/>
    <property type="project" value="UniProtKB-KW"/>
</dbReference>
<evidence type="ECO:0000256" key="4">
    <source>
        <dbReference type="ARBA" id="ARBA00029500"/>
    </source>
</evidence>
<dbReference type="PANTHER" id="PTHR32071:SF57">
    <property type="entry name" value="C4-DICARBOXYLATE TRANSPORT TRANSCRIPTIONAL REGULATORY PROTEIN DCTD"/>
    <property type="match status" value="1"/>
</dbReference>
<comment type="caution">
    <text evidence="8">The sequence shown here is derived from an EMBL/GenBank/DDBJ whole genome shotgun (WGS) entry which is preliminary data.</text>
</comment>
<feature type="domain" description="PAS" evidence="7">
    <location>
        <begin position="8"/>
        <end position="58"/>
    </location>
</feature>
<dbReference type="AlphaFoldDB" id="A0A2T4U4Q9"/>
<dbReference type="InterPro" id="IPR002078">
    <property type="entry name" value="Sigma_54_int"/>
</dbReference>
<dbReference type="PROSITE" id="PS00676">
    <property type="entry name" value="SIGMA54_INTERACT_2"/>
    <property type="match status" value="1"/>
</dbReference>
<dbReference type="SUPFAM" id="SSF55785">
    <property type="entry name" value="PYP-like sensor domain (PAS domain)"/>
    <property type="match status" value="1"/>
</dbReference>
<accession>A0A2T4U4Q9</accession>
<dbReference type="Pfam" id="PF18024">
    <property type="entry name" value="HTH_50"/>
    <property type="match status" value="1"/>
</dbReference>
<feature type="domain" description="Sigma-54 factor interaction" evidence="6">
    <location>
        <begin position="152"/>
        <end position="381"/>
    </location>
</feature>
<keyword evidence="9" id="KW-1185">Reference proteome</keyword>
<evidence type="ECO:0000256" key="2">
    <source>
        <dbReference type="ARBA" id="ARBA00022797"/>
    </source>
</evidence>
<dbReference type="InterPro" id="IPR025662">
    <property type="entry name" value="Sigma_54_int_dom_ATP-bd_1"/>
</dbReference>
<keyword evidence="1" id="KW-0547">Nucleotide-binding</keyword>
<name>A0A2T4U4Q9_9BACI</name>
<dbReference type="FunFam" id="3.40.50.300:FF:000006">
    <property type="entry name" value="DNA-binding transcriptional regulator NtrC"/>
    <property type="match status" value="1"/>
</dbReference>
<dbReference type="InterPro" id="IPR000014">
    <property type="entry name" value="PAS"/>
</dbReference>
<evidence type="ECO:0000313" key="9">
    <source>
        <dbReference type="Proteomes" id="UP000240509"/>
    </source>
</evidence>
<dbReference type="InterPro" id="IPR025943">
    <property type="entry name" value="Sigma_54_int_dom_ATP-bd_2"/>
</dbReference>
<protein>
    <recommendedName>
        <fullName evidence="4">HTH-type transcriptional regulatory protein TyrR</fullName>
    </recommendedName>
</protein>
<dbReference type="InterPro" id="IPR058031">
    <property type="entry name" value="AAA_lid_NorR"/>
</dbReference>
<dbReference type="Gene3D" id="3.40.50.300">
    <property type="entry name" value="P-loop containing nucleotide triphosphate hydrolases"/>
    <property type="match status" value="1"/>
</dbReference>
<proteinExistence type="predicted"/>
<gene>
    <name evidence="8" type="ORF">C6Y45_11575</name>
</gene>
<evidence type="ECO:0000256" key="3">
    <source>
        <dbReference type="ARBA" id="ARBA00022840"/>
    </source>
</evidence>
<dbReference type="PANTHER" id="PTHR32071">
    <property type="entry name" value="TRANSCRIPTIONAL REGULATORY PROTEIN"/>
    <property type="match status" value="1"/>
</dbReference>
<dbReference type="Gene3D" id="3.30.450.20">
    <property type="entry name" value="PAS domain"/>
    <property type="match status" value="1"/>
</dbReference>
<dbReference type="SMART" id="SM00382">
    <property type="entry name" value="AAA"/>
    <property type="match status" value="1"/>
</dbReference>
<dbReference type="PROSITE" id="PS00675">
    <property type="entry name" value="SIGMA54_INTERACT_1"/>
    <property type="match status" value="1"/>
</dbReference>
<dbReference type="Proteomes" id="UP000240509">
    <property type="component" value="Unassembled WGS sequence"/>
</dbReference>
<dbReference type="SUPFAM" id="SSF52540">
    <property type="entry name" value="P-loop containing nucleoside triphosphate hydrolases"/>
    <property type="match status" value="1"/>
</dbReference>
<dbReference type="Gene3D" id="1.10.10.60">
    <property type="entry name" value="Homeodomain-like"/>
    <property type="match status" value="1"/>
</dbReference>
<keyword evidence="3" id="KW-0067">ATP-binding</keyword>
<evidence type="ECO:0000259" key="6">
    <source>
        <dbReference type="PROSITE" id="PS50045"/>
    </source>
</evidence>
<dbReference type="GO" id="GO:0005524">
    <property type="term" value="F:ATP binding"/>
    <property type="evidence" value="ECO:0007669"/>
    <property type="project" value="UniProtKB-KW"/>
</dbReference>
<dbReference type="Gene3D" id="1.10.8.60">
    <property type="match status" value="1"/>
</dbReference>
<dbReference type="OrthoDB" id="9771372at2"/>
<keyword evidence="5" id="KW-0175">Coiled coil</keyword>
<dbReference type="Pfam" id="PF13426">
    <property type="entry name" value="PAS_9"/>
    <property type="match status" value="1"/>
</dbReference>
<dbReference type="Pfam" id="PF00158">
    <property type="entry name" value="Sigma54_activat"/>
    <property type="match status" value="1"/>
</dbReference>
<dbReference type="RefSeq" id="WP_107585383.1">
    <property type="nucleotide sequence ID" value="NZ_PZJJ01000019.1"/>
</dbReference>
<evidence type="ECO:0000256" key="5">
    <source>
        <dbReference type="SAM" id="Coils"/>
    </source>
</evidence>
<dbReference type="InterPro" id="IPR027417">
    <property type="entry name" value="P-loop_NTPase"/>
</dbReference>
<dbReference type="PROSITE" id="PS50112">
    <property type="entry name" value="PAS"/>
    <property type="match status" value="1"/>
</dbReference>
<dbReference type="GO" id="GO:0006355">
    <property type="term" value="P:regulation of DNA-templated transcription"/>
    <property type="evidence" value="ECO:0007669"/>
    <property type="project" value="InterPro"/>
</dbReference>
<dbReference type="InterPro" id="IPR003593">
    <property type="entry name" value="AAA+_ATPase"/>
</dbReference>
<reference evidence="8 9" key="1">
    <citation type="submission" date="2018-03" db="EMBL/GenBank/DDBJ databases">
        <title>Alkalicoccus saliphilus sp. nov., isolated from a mineral pool.</title>
        <authorList>
            <person name="Zhao B."/>
        </authorList>
    </citation>
    <scope>NUCLEOTIDE SEQUENCE [LARGE SCALE GENOMIC DNA]</scope>
    <source>
        <strain evidence="8 9">6AG</strain>
    </source>
</reference>
<organism evidence="8 9">
    <name type="scientific">Alkalicoccus saliphilus</name>
    <dbReference type="NCBI Taxonomy" id="200989"/>
    <lineage>
        <taxon>Bacteria</taxon>
        <taxon>Bacillati</taxon>
        <taxon>Bacillota</taxon>
        <taxon>Bacilli</taxon>
        <taxon>Bacillales</taxon>
        <taxon>Bacillaceae</taxon>
        <taxon>Alkalicoccus</taxon>
    </lineage>
</organism>
<evidence type="ECO:0000256" key="1">
    <source>
        <dbReference type="ARBA" id="ARBA00022741"/>
    </source>
</evidence>
<evidence type="ECO:0000313" key="8">
    <source>
        <dbReference type="EMBL" id="PTL38391.1"/>
    </source>
</evidence>
<feature type="coiled-coil region" evidence="5">
    <location>
        <begin position="118"/>
        <end position="145"/>
    </location>
</feature>
<dbReference type="EMBL" id="PZJJ01000019">
    <property type="protein sequence ID" value="PTL38391.1"/>
    <property type="molecule type" value="Genomic_DNA"/>
</dbReference>
<dbReference type="CDD" id="cd00009">
    <property type="entry name" value="AAA"/>
    <property type="match status" value="1"/>
</dbReference>
<dbReference type="PROSITE" id="PS50045">
    <property type="entry name" value="SIGMA54_INTERACT_4"/>
    <property type="match status" value="1"/>
</dbReference>
<sequence length="457" mass="51623">MTHDQTRSHHESEAILQALKDDLLVTDRNGTIMSVSDATKKLYGIEDRDVLGTTVYQLEKEGVFTPIVTPVVIEQKDRVNVIQTTCFGKKLLITGVPVFDENGDVWRIASYSHDVTEMAKMENHLKDVQDEMARVKSELDQLRRKSLGYSGFFAESQLMKNCLQTAEQVADVDVNVLLLGESGVGKTHIAKMIHQTSPRRNGPFIEVNCGSIPESLFEAEFFGYEGGSFTGASKKGKPGLAETAEGGTLFLDEIGELSLPLQVKILKFIQEKQFYRVGGTKPKTLDFRLISATNQPLEEQVAAKAFREDLYFRLSVVPIHIPPLRERPEDLTPLVTHFMKMFGEKYDRNKLLDDAVMQELYRQKWQGNVRELMNLIERLIVTSSSHVITKSELPETYRQFTTSLPPGAEMPLKDTLEKVEEQVLRQAKEQWGTTVKMAEVLGVSQPSIVRKLRKYGI</sequence>
<keyword evidence="2" id="KW-0058">Aromatic hydrocarbons catabolism</keyword>
<dbReference type="SUPFAM" id="SSF46689">
    <property type="entry name" value="Homeodomain-like"/>
    <property type="match status" value="1"/>
</dbReference>
<evidence type="ECO:0000259" key="7">
    <source>
        <dbReference type="PROSITE" id="PS50112"/>
    </source>
</evidence>
<dbReference type="InterPro" id="IPR035965">
    <property type="entry name" value="PAS-like_dom_sf"/>
</dbReference>
<dbReference type="InterPro" id="IPR030828">
    <property type="entry name" value="HTH_TyrR"/>
</dbReference>
<dbReference type="CDD" id="cd00130">
    <property type="entry name" value="PAS"/>
    <property type="match status" value="1"/>
</dbReference>
<dbReference type="Pfam" id="PF25601">
    <property type="entry name" value="AAA_lid_14"/>
    <property type="match status" value="1"/>
</dbReference>
<dbReference type="InterPro" id="IPR009057">
    <property type="entry name" value="Homeodomain-like_sf"/>
</dbReference>